<protein>
    <submittedName>
        <fullName evidence="1">Uncharacterized protein</fullName>
    </submittedName>
</protein>
<proteinExistence type="predicted"/>
<organism evidence="1 2">
    <name type="scientific">Methanoculleus bourgensis</name>
    <dbReference type="NCBI Taxonomy" id="83986"/>
    <lineage>
        <taxon>Archaea</taxon>
        <taxon>Methanobacteriati</taxon>
        <taxon>Methanobacteriota</taxon>
        <taxon>Stenosarchaea group</taxon>
        <taxon>Methanomicrobia</taxon>
        <taxon>Methanomicrobiales</taxon>
        <taxon>Methanomicrobiaceae</taxon>
        <taxon>Methanoculleus</taxon>
    </lineage>
</organism>
<dbReference type="EMBL" id="LT158599">
    <property type="protein sequence ID" value="CVK31248.1"/>
    <property type="molecule type" value="Genomic_DNA"/>
</dbReference>
<name>A0A0X3BGL0_9EURY</name>
<reference evidence="1 2" key="1">
    <citation type="submission" date="2016-01" db="EMBL/GenBank/DDBJ databases">
        <authorList>
            <person name="Manzoor S."/>
        </authorList>
    </citation>
    <scope>NUCLEOTIDE SEQUENCE [LARGE SCALE GENOMIC DNA]</scope>
    <source>
        <strain evidence="1">Methanoculleus sp MAB1</strain>
    </source>
</reference>
<dbReference type="Proteomes" id="UP000069850">
    <property type="component" value="Chromosome 1"/>
</dbReference>
<accession>A0A0X3BGL0</accession>
<dbReference type="AlphaFoldDB" id="A0A0X3BGL0"/>
<evidence type="ECO:0000313" key="1">
    <source>
        <dbReference type="EMBL" id="CVK31248.1"/>
    </source>
</evidence>
<dbReference type="KEGG" id="mema:MMAB1_0031"/>
<evidence type="ECO:0000313" key="2">
    <source>
        <dbReference type="Proteomes" id="UP000069850"/>
    </source>
</evidence>
<gene>
    <name evidence="1" type="ORF">MMAB1_0031</name>
</gene>
<sequence>MAGLAAVGLIVAWLLMRPPALET</sequence>